<evidence type="ECO:0000313" key="6">
    <source>
        <dbReference type="Proteomes" id="UP001392437"/>
    </source>
</evidence>
<dbReference type="GO" id="GO:0071949">
    <property type="term" value="F:FAD binding"/>
    <property type="evidence" value="ECO:0007669"/>
    <property type="project" value="InterPro"/>
</dbReference>
<reference evidence="5 6" key="1">
    <citation type="submission" date="2023-01" db="EMBL/GenBank/DDBJ databases">
        <title>Analysis of 21 Apiospora genomes using comparative genomics revels a genus with tremendous synthesis potential of carbohydrate active enzymes and secondary metabolites.</title>
        <authorList>
            <person name="Sorensen T."/>
        </authorList>
    </citation>
    <scope>NUCLEOTIDE SEQUENCE [LARGE SCALE GENOMIC DNA]</scope>
    <source>
        <strain evidence="5 6">CBS 117206</strain>
    </source>
</reference>
<dbReference type="GO" id="GO:0016491">
    <property type="term" value="F:oxidoreductase activity"/>
    <property type="evidence" value="ECO:0007669"/>
    <property type="project" value="UniProtKB-KW"/>
</dbReference>
<sequence>MLPGYSLLLAAYVAGQLQIARALSSTRVCKNIPNDNGWPSEADWSQLNNATGGRLIATRPLAHVCHDPDYDSSACQDLRDNWLLPYPHVQDPTSVIAPYFQNQSCSPFTGKDTPCARGSYPVYSINASETAHVQAGIRFAHAKNIRLVIKNTGHDLLGKSTGQGSLSIWTHNLRSIKHIKNYHGDGSPYTGAAVRLGAGVLGDDAMKWAASIGARVMVASCPTVAVAGGYTAGGGHGLLTSLYGMAADSVLEWEVVLPTGQLVTATPHNGHADLYWALSGGGAGTFGVVVSLTTRIYPDEPMVGASFSFDTNSTASRGQDGFWDAVVAVQSTLGSLVDAGAVAAYAVASGYFSVYAVAMPGTDVGSVEAPFAPIISAVNQAGVQLNVSKTAHSGFLGLFNTYLLQAVRTTPAAQITTGRMIPRSLLEDKSKAQVVADAMRFAAEQGFTMSCAAVNGTRKSAVTGSHPNAVFPLWREALLHCIWTQTWDFSAPWAEMLARQDVLTNIVMPRIEAATPGGGAYLNEANFEQDHWQENFYGENYGRLKNIKDALDPTGVLYSRTAVGSEDWVQDGQGRLCRARASA</sequence>
<feature type="signal peptide" evidence="3">
    <location>
        <begin position="1"/>
        <end position="22"/>
    </location>
</feature>
<dbReference type="InterPro" id="IPR012951">
    <property type="entry name" value="BBE"/>
</dbReference>
<dbReference type="Pfam" id="PF08031">
    <property type="entry name" value="BBE"/>
    <property type="match status" value="1"/>
</dbReference>
<keyword evidence="2" id="KW-0560">Oxidoreductase</keyword>
<name>A0AAW0R9X4_9PEZI</name>
<evidence type="ECO:0000259" key="4">
    <source>
        <dbReference type="PROSITE" id="PS51387"/>
    </source>
</evidence>
<dbReference type="Gene3D" id="3.30.465.10">
    <property type="match status" value="2"/>
</dbReference>
<dbReference type="InterPro" id="IPR016166">
    <property type="entry name" value="FAD-bd_PCMH"/>
</dbReference>
<keyword evidence="3" id="KW-0732">Signal</keyword>
<evidence type="ECO:0000256" key="1">
    <source>
        <dbReference type="ARBA" id="ARBA00005466"/>
    </source>
</evidence>
<proteinExistence type="inferred from homology"/>
<comment type="caution">
    <text evidence="5">The sequence shown here is derived from an EMBL/GenBank/DDBJ whole genome shotgun (WGS) entry which is preliminary data.</text>
</comment>
<dbReference type="InterPro" id="IPR036318">
    <property type="entry name" value="FAD-bd_PCMH-like_sf"/>
</dbReference>
<evidence type="ECO:0000313" key="5">
    <source>
        <dbReference type="EMBL" id="KAK8130565.1"/>
    </source>
</evidence>
<gene>
    <name evidence="5" type="ORF">PG999_002945</name>
</gene>
<dbReference type="GO" id="GO:0003677">
    <property type="term" value="F:DNA binding"/>
    <property type="evidence" value="ECO:0007669"/>
    <property type="project" value="UniProtKB-KW"/>
</dbReference>
<protein>
    <submittedName>
        <fullName evidence="5">Zinc finger E-box-binding homeobox 1</fullName>
    </submittedName>
</protein>
<keyword evidence="5" id="KW-0238">DNA-binding</keyword>
<dbReference type="InterPro" id="IPR050432">
    <property type="entry name" value="FAD-linked_Oxidoreductases_BP"/>
</dbReference>
<keyword evidence="5" id="KW-0371">Homeobox</keyword>
<dbReference type="PANTHER" id="PTHR13878">
    <property type="entry name" value="GULONOLACTONE OXIDASE"/>
    <property type="match status" value="1"/>
</dbReference>
<dbReference type="SUPFAM" id="SSF56176">
    <property type="entry name" value="FAD-binding/transporter-associated domain-like"/>
    <property type="match status" value="1"/>
</dbReference>
<feature type="domain" description="FAD-binding PCMH-type" evidence="4">
    <location>
        <begin position="117"/>
        <end position="299"/>
    </location>
</feature>
<evidence type="ECO:0000256" key="2">
    <source>
        <dbReference type="ARBA" id="ARBA00023002"/>
    </source>
</evidence>
<dbReference type="PANTHER" id="PTHR13878:SF91">
    <property type="entry name" value="FAD BINDING DOMAIN PROTEIN (AFU_ORTHOLOGUE AFUA_6G12070)-RELATED"/>
    <property type="match status" value="1"/>
</dbReference>
<dbReference type="Pfam" id="PF01565">
    <property type="entry name" value="FAD_binding_4"/>
    <property type="match status" value="1"/>
</dbReference>
<feature type="chain" id="PRO_5043968037" evidence="3">
    <location>
        <begin position="23"/>
        <end position="583"/>
    </location>
</feature>
<organism evidence="5 6">
    <name type="scientific">Apiospora kogelbergensis</name>
    <dbReference type="NCBI Taxonomy" id="1337665"/>
    <lineage>
        <taxon>Eukaryota</taxon>
        <taxon>Fungi</taxon>
        <taxon>Dikarya</taxon>
        <taxon>Ascomycota</taxon>
        <taxon>Pezizomycotina</taxon>
        <taxon>Sordariomycetes</taxon>
        <taxon>Xylariomycetidae</taxon>
        <taxon>Amphisphaeriales</taxon>
        <taxon>Apiosporaceae</taxon>
        <taxon>Apiospora</taxon>
    </lineage>
</organism>
<dbReference type="PROSITE" id="PS51387">
    <property type="entry name" value="FAD_PCMH"/>
    <property type="match status" value="1"/>
</dbReference>
<evidence type="ECO:0000256" key="3">
    <source>
        <dbReference type="SAM" id="SignalP"/>
    </source>
</evidence>
<dbReference type="AlphaFoldDB" id="A0AAW0R9X4"/>
<dbReference type="InterPro" id="IPR016169">
    <property type="entry name" value="FAD-bd_PCMH_sub2"/>
</dbReference>
<dbReference type="Proteomes" id="UP001392437">
    <property type="component" value="Unassembled WGS sequence"/>
</dbReference>
<keyword evidence="6" id="KW-1185">Reference proteome</keyword>
<comment type="similarity">
    <text evidence="1">Belongs to the oxygen-dependent FAD-linked oxidoreductase family.</text>
</comment>
<dbReference type="EMBL" id="JAQQWP010000002">
    <property type="protein sequence ID" value="KAK8130565.1"/>
    <property type="molecule type" value="Genomic_DNA"/>
</dbReference>
<accession>A0AAW0R9X4</accession>
<dbReference type="InterPro" id="IPR006094">
    <property type="entry name" value="Oxid_FAD_bind_N"/>
</dbReference>